<evidence type="ECO:0000313" key="2">
    <source>
        <dbReference type="Proteomes" id="UP001262410"/>
    </source>
</evidence>
<protein>
    <submittedName>
        <fullName evidence="1">Uncharacterized protein</fullName>
    </submittedName>
</protein>
<comment type="caution">
    <text evidence="1">The sequence shown here is derived from an EMBL/GenBank/DDBJ whole genome shotgun (WGS) entry which is preliminary data.</text>
</comment>
<dbReference type="Proteomes" id="UP001262410">
    <property type="component" value="Unassembled WGS sequence"/>
</dbReference>
<organism evidence="1 2">
    <name type="scientific">Inquilinus ginsengisoli</name>
    <dbReference type="NCBI Taxonomy" id="363840"/>
    <lineage>
        <taxon>Bacteria</taxon>
        <taxon>Pseudomonadati</taxon>
        <taxon>Pseudomonadota</taxon>
        <taxon>Alphaproteobacteria</taxon>
        <taxon>Rhodospirillales</taxon>
        <taxon>Rhodospirillaceae</taxon>
        <taxon>Inquilinus</taxon>
    </lineage>
</organism>
<keyword evidence="2" id="KW-1185">Reference proteome</keyword>
<gene>
    <name evidence="1" type="ORF">E9232_000683</name>
</gene>
<evidence type="ECO:0000313" key="1">
    <source>
        <dbReference type="EMBL" id="MDR6288184.1"/>
    </source>
</evidence>
<dbReference type="RefSeq" id="WP_309792154.1">
    <property type="nucleotide sequence ID" value="NZ_JAVDPW010000001.1"/>
</dbReference>
<dbReference type="EMBL" id="JAVDPW010000001">
    <property type="protein sequence ID" value="MDR6288184.1"/>
    <property type="molecule type" value="Genomic_DNA"/>
</dbReference>
<proteinExistence type="predicted"/>
<reference evidence="1 2" key="1">
    <citation type="submission" date="2023-07" db="EMBL/GenBank/DDBJ databases">
        <title>Sorghum-associated microbial communities from plants grown in Nebraska, USA.</title>
        <authorList>
            <person name="Schachtman D."/>
        </authorList>
    </citation>
    <scope>NUCLEOTIDE SEQUENCE [LARGE SCALE GENOMIC DNA]</scope>
    <source>
        <strain evidence="1 2">584</strain>
    </source>
</reference>
<name>A0ABU1JKU0_9PROT</name>
<sequence>MRQIKVAVATASKNNWIKYRSQESKMSLSRVRMELARTPEAPAGAPDCGYELIAPLDPDGHLNPDAWRAQRAECTVRRFWQGTDDEHGQLIHTRQRRWAFSYAPGEDDDEPIWRLDTHRFVEGEYVSVTEHDGVTRPFRVVRVRPWPAAFG</sequence>
<accession>A0ABU1JKU0</accession>